<dbReference type="PANTHER" id="PTHR36220">
    <property type="entry name" value="UNNAMED PRODUCT"/>
    <property type="match status" value="1"/>
</dbReference>
<feature type="compositionally biased region" description="Polar residues" evidence="1">
    <location>
        <begin position="11"/>
        <end position="20"/>
    </location>
</feature>
<keyword evidence="4" id="KW-1185">Reference proteome</keyword>
<sequence>MKASNDRNEKVNPQSLNLRQSLEKGIASDDKIENESSSDLRRQVEALQKNLMEMKMQYEARFNNLEMQSLIKDDGDEEAFPDDDGAFSGADDDDDENEVDTLVSDSFSLIMVSNKCSAPWLLGISTFLLQVLLCTFIAINQIQQSHNSSLFNVPFAVDKIVTVAQFLSIFFCVCIQSDVLESIQILSILWKDSNWKQVIPVQNRDDFGSWILHIFLPNFCKFLQGMLVLFISFVVIVQSDHIIDLFKDFSALTVISQLDDLVFFLARAGFIGRNLKSEAIKVEKIEFRESNGTRRNWFVIRPFILVAITATMVGGWMYIVIQQLNGSIFHARYPDCDASFLDAKTHFGDGKCYGGNLNTLGCEFEDGDCVNFNIQYPLCRGDYLVNVQEELANDECNMDFGIPDCDFDNFACCDKEIVKSASFGDGLCTAGKANTEQCMFDNNDCVLFNLNFPLCPVLEAVGNDGTILGDGTCNGGLYNTFDCGYENGDCEKSQLGQDLVFNGAFNRTSLQVNIFTVLSLDGSTMAVGLPATNAQDIFDDNSGGRVRIFKYDKDRMEWLQNIPDLIDDDGGILFGRKLSIDENGSRVAISGGQLGQEYIKVFDITEDSFQQIGQTLMRGLGSTRSLSVLKESSWSFDITASGSRLAVASDKQVQVFDLLEEDESSSKWTQIGDPILDDGIFFVRLNADDGSKLVYDKLIRYLYGHSDVITEVFSLRDNAWTQIDELLSSRNYGQLSTGVASAISGNGEIIVKSVNCNNPDTPGSVQAYIVRDEDVQSFGVTIERTDSEFGCSIALSRDGMNLAVSSLNYECIEGPDTCATGSIELFARSQYFFFPMITKNKFETNTITSQKHSSSNIFGFQASLGESEEDSLILSSAYFNFGDGKTAIVVYDLEKEFYPGCGMDPDFISQEGLCDSLYNTEECSYDLGECDEFNSMYPDCNVEYPYHVGDGRCDLGDYNTEEFWETTDVMQDIIQWTVVLTLEIA</sequence>
<name>A0AAD3H2H6_9STRA</name>
<feature type="compositionally biased region" description="Basic and acidic residues" evidence="1">
    <location>
        <begin position="26"/>
        <end position="40"/>
    </location>
</feature>
<dbReference type="AlphaFoldDB" id="A0AAD3H2H6"/>
<accession>A0AAD3H2H6</accession>
<feature type="transmembrane region" description="Helical" evidence="2">
    <location>
        <begin position="120"/>
        <end position="139"/>
    </location>
</feature>
<keyword evidence="2" id="KW-0472">Membrane</keyword>
<dbReference type="EMBL" id="BLLK01000025">
    <property type="protein sequence ID" value="GFH47960.1"/>
    <property type="molecule type" value="Genomic_DNA"/>
</dbReference>
<reference evidence="3 4" key="1">
    <citation type="journal article" date="2021" name="Sci. Rep.">
        <title>The genome of the diatom Chaetoceros tenuissimus carries an ancient integrated fragment of an extant virus.</title>
        <authorList>
            <person name="Hongo Y."/>
            <person name="Kimura K."/>
            <person name="Takaki Y."/>
            <person name="Yoshida Y."/>
            <person name="Baba S."/>
            <person name="Kobayashi G."/>
            <person name="Nagasaki K."/>
            <person name="Hano T."/>
            <person name="Tomaru Y."/>
        </authorList>
    </citation>
    <scope>NUCLEOTIDE SEQUENCE [LARGE SCALE GENOMIC DNA]</scope>
    <source>
        <strain evidence="3 4">NIES-3715</strain>
    </source>
</reference>
<evidence type="ECO:0000313" key="3">
    <source>
        <dbReference type="EMBL" id="GFH47960.1"/>
    </source>
</evidence>
<evidence type="ECO:0000313" key="4">
    <source>
        <dbReference type="Proteomes" id="UP001054902"/>
    </source>
</evidence>
<dbReference type="SUPFAM" id="SSF82171">
    <property type="entry name" value="DPP6 N-terminal domain-like"/>
    <property type="match status" value="1"/>
</dbReference>
<dbReference type="PANTHER" id="PTHR36220:SF1">
    <property type="entry name" value="GAMMA TUBULIN COMPLEX COMPONENT C-TERMINAL DOMAIN-CONTAINING PROTEIN"/>
    <property type="match status" value="1"/>
</dbReference>
<proteinExistence type="predicted"/>
<feature type="transmembrane region" description="Helical" evidence="2">
    <location>
        <begin position="210"/>
        <end position="237"/>
    </location>
</feature>
<dbReference type="Gene3D" id="3.30.300.320">
    <property type="match status" value="1"/>
</dbReference>
<evidence type="ECO:0000256" key="2">
    <source>
        <dbReference type="SAM" id="Phobius"/>
    </source>
</evidence>
<keyword evidence="2" id="KW-0812">Transmembrane</keyword>
<comment type="caution">
    <text evidence="3">The sequence shown here is derived from an EMBL/GenBank/DDBJ whole genome shotgun (WGS) entry which is preliminary data.</text>
</comment>
<feature type="compositionally biased region" description="Basic and acidic residues" evidence="1">
    <location>
        <begin position="1"/>
        <end position="10"/>
    </location>
</feature>
<feature type="transmembrane region" description="Helical" evidence="2">
    <location>
        <begin position="298"/>
        <end position="319"/>
    </location>
</feature>
<organism evidence="3 4">
    <name type="scientific">Chaetoceros tenuissimus</name>
    <dbReference type="NCBI Taxonomy" id="426638"/>
    <lineage>
        <taxon>Eukaryota</taxon>
        <taxon>Sar</taxon>
        <taxon>Stramenopiles</taxon>
        <taxon>Ochrophyta</taxon>
        <taxon>Bacillariophyta</taxon>
        <taxon>Coscinodiscophyceae</taxon>
        <taxon>Chaetocerotophycidae</taxon>
        <taxon>Chaetocerotales</taxon>
        <taxon>Chaetocerotaceae</taxon>
        <taxon>Chaetoceros</taxon>
    </lineage>
</organism>
<feature type="region of interest" description="Disordered" evidence="1">
    <location>
        <begin position="1"/>
        <end position="40"/>
    </location>
</feature>
<gene>
    <name evidence="3" type="ORF">CTEN210_04436</name>
</gene>
<keyword evidence="2" id="KW-1133">Transmembrane helix</keyword>
<protein>
    <submittedName>
        <fullName evidence="3">Uncharacterized protein</fullName>
    </submittedName>
</protein>
<evidence type="ECO:0000256" key="1">
    <source>
        <dbReference type="SAM" id="MobiDB-lite"/>
    </source>
</evidence>
<dbReference type="Proteomes" id="UP001054902">
    <property type="component" value="Unassembled WGS sequence"/>
</dbReference>